<organism evidence="1 2">
    <name type="scientific">Leeia aquatica</name>
    <dbReference type="NCBI Taxonomy" id="2725557"/>
    <lineage>
        <taxon>Bacteria</taxon>
        <taxon>Pseudomonadati</taxon>
        <taxon>Pseudomonadota</taxon>
        <taxon>Betaproteobacteria</taxon>
        <taxon>Neisseriales</taxon>
        <taxon>Leeiaceae</taxon>
        <taxon>Leeia</taxon>
    </lineage>
</organism>
<gene>
    <name evidence="1" type="ORF">HF682_07700</name>
</gene>
<dbReference type="Pfam" id="PF05258">
    <property type="entry name" value="DciA"/>
    <property type="match status" value="1"/>
</dbReference>
<proteinExistence type="predicted"/>
<name>A0A847RV18_9NEIS</name>
<reference evidence="1 2" key="1">
    <citation type="submission" date="2020-04" db="EMBL/GenBank/DDBJ databases">
        <title>Draft genome of Leeia sp. IMCC25680.</title>
        <authorList>
            <person name="Song J."/>
            <person name="Cho J.-C."/>
        </authorList>
    </citation>
    <scope>NUCLEOTIDE SEQUENCE [LARGE SCALE GENOMIC DNA]</scope>
    <source>
        <strain evidence="1 2">IMCC25680</strain>
    </source>
</reference>
<dbReference type="Proteomes" id="UP000587991">
    <property type="component" value="Unassembled WGS sequence"/>
</dbReference>
<comment type="caution">
    <text evidence="1">The sequence shown here is derived from an EMBL/GenBank/DDBJ whole genome shotgun (WGS) entry which is preliminary data.</text>
</comment>
<dbReference type="AlphaFoldDB" id="A0A847RV18"/>
<evidence type="ECO:0000313" key="2">
    <source>
        <dbReference type="Proteomes" id="UP000587991"/>
    </source>
</evidence>
<evidence type="ECO:0000313" key="1">
    <source>
        <dbReference type="EMBL" id="NLR75040.1"/>
    </source>
</evidence>
<dbReference type="RefSeq" id="WP_168876601.1">
    <property type="nucleotide sequence ID" value="NZ_JABAIM010000001.1"/>
</dbReference>
<protein>
    <submittedName>
        <fullName evidence="1">DUF721 domain-containing protein</fullName>
    </submittedName>
</protein>
<keyword evidence="2" id="KW-1185">Reference proteome</keyword>
<dbReference type="EMBL" id="JABAIM010000001">
    <property type="protein sequence ID" value="NLR75040.1"/>
    <property type="molecule type" value="Genomic_DNA"/>
</dbReference>
<dbReference type="InterPro" id="IPR007922">
    <property type="entry name" value="DciA-like"/>
</dbReference>
<sequence>MKRPLTFASEQAGLQRLLRVADHLQQWERLLSKLLPKGLAGCCHVAAVEQRTLVIAAEHGTAAARLRQYQPALLRLIQQQVQGNGVAGGEISAIRVVVQTRAQVVPSRRPKPGLSGKALQAVEAQVAQLPAGPLQQAMSRLLQHHRKG</sequence>
<accession>A0A847RV18</accession>